<feature type="transmembrane region" description="Helical" evidence="10">
    <location>
        <begin position="12"/>
        <end position="35"/>
    </location>
</feature>
<dbReference type="OrthoDB" id="1470350at2759"/>
<comment type="caution">
    <text evidence="11">The sequence shown here is derived from an EMBL/GenBank/DDBJ whole genome shotgun (WGS) entry which is preliminary data.</text>
</comment>
<dbReference type="EMBL" id="QGMJ01000298">
    <property type="protein sequence ID" value="TVY38220.1"/>
    <property type="molecule type" value="Genomic_DNA"/>
</dbReference>
<dbReference type="PRINTS" id="PR00463">
    <property type="entry name" value="EP450I"/>
</dbReference>
<dbReference type="PROSITE" id="PS00086">
    <property type="entry name" value="CYTOCHROME_P450"/>
    <property type="match status" value="1"/>
</dbReference>
<keyword evidence="7 9" id="KW-0503">Monooxygenase</keyword>
<dbReference type="InterPro" id="IPR017972">
    <property type="entry name" value="Cyt_P450_CS"/>
</dbReference>
<dbReference type="GO" id="GO:0005506">
    <property type="term" value="F:iron ion binding"/>
    <property type="evidence" value="ECO:0007669"/>
    <property type="project" value="InterPro"/>
</dbReference>
<dbReference type="GO" id="GO:0009403">
    <property type="term" value="P:toxin biosynthetic process"/>
    <property type="evidence" value="ECO:0007669"/>
    <property type="project" value="UniProtKB-ARBA"/>
</dbReference>
<organism evidence="11 12">
    <name type="scientific">Lachnellula subtilissima</name>
    <dbReference type="NCBI Taxonomy" id="602034"/>
    <lineage>
        <taxon>Eukaryota</taxon>
        <taxon>Fungi</taxon>
        <taxon>Dikarya</taxon>
        <taxon>Ascomycota</taxon>
        <taxon>Pezizomycotina</taxon>
        <taxon>Leotiomycetes</taxon>
        <taxon>Helotiales</taxon>
        <taxon>Lachnaceae</taxon>
        <taxon>Lachnellula</taxon>
    </lineage>
</organism>
<dbReference type="Pfam" id="PF00067">
    <property type="entry name" value="p450"/>
    <property type="match status" value="1"/>
</dbReference>
<evidence type="ECO:0000256" key="10">
    <source>
        <dbReference type="SAM" id="Phobius"/>
    </source>
</evidence>
<reference evidence="11 12" key="1">
    <citation type="submission" date="2018-05" db="EMBL/GenBank/DDBJ databases">
        <title>Genome sequencing and assembly of the regulated plant pathogen Lachnellula willkommii and related sister species for the development of diagnostic species identification markers.</title>
        <authorList>
            <person name="Giroux E."/>
            <person name="Bilodeau G."/>
        </authorList>
    </citation>
    <scope>NUCLEOTIDE SEQUENCE [LARGE SCALE GENOMIC DNA]</scope>
    <source>
        <strain evidence="11 12">CBS 197.66</strain>
    </source>
</reference>
<dbReference type="GO" id="GO:0004497">
    <property type="term" value="F:monooxygenase activity"/>
    <property type="evidence" value="ECO:0007669"/>
    <property type="project" value="UniProtKB-KW"/>
</dbReference>
<dbReference type="SUPFAM" id="SSF48264">
    <property type="entry name" value="Cytochrome P450"/>
    <property type="match status" value="1"/>
</dbReference>
<dbReference type="Proteomes" id="UP000462212">
    <property type="component" value="Unassembled WGS sequence"/>
</dbReference>
<evidence type="ECO:0000256" key="9">
    <source>
        <dbReference type="RuleBase" id="RU000461"/>
    </source>
</evidence>
<evidence type="ECO:0000256" key="8">
    <source>
        <dbReference type="PIRSR" id="PIRSR602401-1"/>
    </source>
</evidence>
<keyword evidence="4 8" id="KW-0479">Metal-binding</keyword>
<keyword evidence="6 8" id="KW-0408">Iron</keyword>
<dbReference type="CDD" id="cd11058">
    <property type="entry name" value="CYP60B-like"/>
    <property type="match status" value="1"/>
</dbReference>
<gene>
    <name evidence="11" type="primary">aclL_1</name>
    <name evidence="11" type="ORF">LSUB1_G004227</name>
</gene>
<dbReference type="FunFam" id="1.10.630.10:FF:000047">
    <property type="entry name" value="Cytochrome P450 monooxygenase"/>
    <property type="match status" value="1"/>
</dbReference>
<evidence type="ECO:0000256" key="3">
    <source>
        <dbReference type="ARBA" id="ARBA00022617"/>
    </source>
</evidence>
<accession>A0A8H8RPB2</accession>
<evidence type="ECO:0000256" key="5">
    <source>
        <dbReference type="ARBA" id="ARBA00023002"/>
    </source>
</evidence>
<keyword evidence="10" id="KW-0812">Transmembrane</keyword>
<comment type="similarity">
    <text evidence="2 9">Belongs to the cytochrome P450 family.</text>
</comment>
<comment type="cofactor">
    <cofactor evidence="1 8">
        <name>heme</name>
        <dbReference type="ChEBI" id="CHEBI:30413"/>
    </cofactor>
</comment>
<dbReference type="InterPro" id="IPR036396">
    <property type="entry name" value="Cyt_P450_sf"/>
</dbReference>
<dbReference type="GO" id="GO:0020037">
    <property type="term" value="F:heme binding"/>
    <property type="evidence" value="ECO:0007669"/>
    <property type="project" value="InterPro"/>
</dbReference>
<feature type="binding site" description="axial binding residue" evidence="8">
    <location>
        <position position="449"/>
    </location>
    <ligand>
        <name>heme</name>
        <dbReference type="ChEBI" id="CHEBI:30413"/>
    </ligand>
    <ligandPart>
        <name>Fe</name>
        <dbReference type="ChEBI" id="CHEBI:18248"/>
    </ligandPart>
</feature>
<dbReference type="AlphaFoldDB" id="A0A8H8RPB2"/>
<evidence type="ECO:0000256" key="7">
    <source>
        <dbReference type="ARBA" id="ARBA00023033"/>
    </source>
</evidence>
<sequence>MFSASIPPLQSVGLFSIVVALCISYTVYSLGVALFNITFHPLAKIPGPKSRGAFHLERNWETLTGHQVSNWKALHDRYGDIVRVSPGTVSFTSAEAWQDIYGQRHGKKPIPKDPDLYSGSSDGTAEILLAANDVDHSRIRRLMSHAFSESALREQEPILNSYFDLLIQKLHEKVSGPENGKVNMVHWFNFTTFDLIGDLAFGEPFDVLKNEEYNFWIANVFQVIKFIGLQQILHDYPILDIPILALMTLFSPFRIAVEKHRRYTEEKASRRLDIETNRRDFMSYILRHNDEKGMSRAEIIKASETLIVAGSETTATLLSGALFYLLKTPPSLSKLTTELRTSFPDPADMNVVNLARLSYLNACLQEGLRLYPPVPGILPRRTQPGGAVINGHHIPENVSVGISHFATYHSASNFTDPETFAPERWLDDQHFASDKRSALQPFSIGPRNCIGQHLAMAEMRAILARMLWHFDISLCEESARWNKQKTFILWDKPDLMVTLKERKD</sequence>
<keyword evidence="3 8" id="KW-0349">Heme</keyword>
<name>A0A8H8RPB2_9HELO</name>
<evidence type="ECO:0000256" key="6">
    <source>
        <dbReference type="ARBA" id="ARBA00023004"/>
    </source>
</evidence>
<dbReference type="InterPro" id="IPR002401">
    <property type="entry name" value="Cyt_P450_E_grp-I"/>
</dbReference>
<keyword evidence="5 9" id="KW-0560">Oxidoreductase</keyword>
<keyword evidence="10" id="KW-1133">Transmembrane helix</keyword>
<dbReference type="InterPro" id="IPR001128">
    <property type="entry name" value="Cyt_P450"/>
</dbReference>
<evidence type="ECO:0000256" key="1">
    <source>
        <dbReference type="ARBA" id="ARBA00001971"/>
    </source>
</evidence>
<keyword evidence="12" id="KW-1185">Reference proteome</keyword>
<evidence type="ECO:0000313" key="11">
    <source>
        <dbReference type="EMBL" id="TVY38220.1"/>
    </source>
</evidence>
<keyword evidence="10" id="KW-0472">Membrane</keyword>
<protein>
    <submittedName>
        <fullName evidence="11">Cytochrome P450 monooxygenase</fullName>
    </submittedName>
</protein>
<dbReference type="PRINTS" id="PR00385">
    <property type="entry name" value="P450"/>
</dbReference>
<dbReference type="InterPro" id="IPR050121">
    <property type="entry name" value="Cytochrome_P450_monoxygenase"/>
</dbReference>
<evidence type="ECO:0000256" key="4">
    <source>
        <dbReference type="ARBA" id="ARBA00022723"/>
    </source>
</evidence>
<proteinExistence type="inferred from homology"/>
<dbReference type="Gene3D" id="1.10.630.10">
    <property type="entry name" value="Cytochrome P450"/>
    <property type="match status" value="1"/>
</dbReference>
<evidence type="ECO:0000313" key="12">
    <source>
        <dbReference type="Proteomes" id="UP000462212"/>
    </source>
</evidence>
<evidence type="ECO:0000256" key="2">
    <source>
        <dbReference type="ARBA" id="ARBA00010617"/>
    </source>
</evidence>
<dbReference type="PANTHER" id="PTHR24305:SF210">
    <property type="entry name" value="CYTOCHROME P450 MONOOXYGENASE ASQL-RELATED"/>
    <property type="match status" value="1"/>
</dbReference>
<dbReference type="GO" id="GO:0016705">
    <property type="term" value="F:oxidoreductase activity, acting on paired donors, with incorporation or reduction of molecular oxygen"/>
    <property type="evidence" value="ECO:0007669"/>
    <property type="project" value="InterPro"/>
</dbReference>
<dbReference type="PANTHER" id="PTHR24305">
    <property type="entry name" value="CYTOCHROME P450"/>
    <property type="match status" value="1"/>
</dbReference>